<name>A0ABP8NZB6_9NOCA</name>
<evidence type="ECO:0000313" key="3">
    <source>
        <dbReference type="Proteomes" id="UP001501183"/>
    </source>
</evidence>
<proteinExistence type="predicted"/>
<sequence>MCVTGCGGIVDDVEPTQHRRHPVITAAATLAALLVMAISVPAAKTVPRSVVRTN</sequence>
<keyword evidence="1" id="KW-1133">Transmembrane helix</keyword>
<comment type="caution">
    <text evidence="2">The sequence shown here is derived from an EMBL/GenBank/DDBJ whole genome shotgun (WGS) entry which is preliminary data.</text>
</comment>
<organism evidence="2 3">
    <name type="scientific">Rhodococcus olei</name>
    <dbReference type="NCBI Taxonomy" id="2161675"/>
    <lineage>
        <taxon>Bacteria</taxon>
        <taxon>Bacillati</taxon>
        <taxon>Actinomycetota</taxon>
        <taxon>Actinomycetes</taxon>
        <taxon>Mycobacteriales</taxon>
        <taxon>Nocardiaceae</taxon>
        <taxon>Rhodococcus</taxon>
    </lineage>
</organism>
<keyword evidence="3" id="KW-1185">Reference proteome</keyword>
<evidence type="ECO:0000313" key="2">
    <source>
        <dbReference type="EMBL" id="GAA4478542.1"/>
    </source>
</evidence>
<dbReference type="Proteomes" id="UP001501183">
    <property type="component" value="Unassembled WGS sequence"/>
</dbReference>
<keyword evidence="1" id="KW-0472">Membrane</keyword>
<protein>
    <submittedName>
        <fullName evidence="2">Uncharacterized protein</fullName>
    </submittedName>
</protein>
<feature type="transmembrane region" description="Helical" evidence="1">
    <location>
        <begin position="23"/>
        <end position="43"/>
    </location>
</feature>
<accession>A0ABP8NZB6</accession>
<evidence type="ECO:0000256" key="1">
    <source>
        <dbReference type="SAM" id="Phobius"/>
    </source>
</evidence>
<gene>
    <name evidence="2" type="ORF">GCM10023094_22420</name>
</gene>
<dbReference type="EMBL" id="BAABFB010000035">
    <property type="protein sequence ID" value="GAA4478542.1"/>
    <property type="molecule type" value="Genomic_DNA"/>
</dbReference>
<keyword evidence="1" id="KW-0812">Transmembrane</keyword>
<reference evidence="3" key="1">
    <citation type="journal article" date="2019" name="Int. J. Syst. Evol. Microbiol.">
        <title>The Global Catalogue of Microorganisms (GCM) 10K type strain sequencing project: providing services to taxonomists for standard genome sequencing and annotation.</title>
        <authorList>
            <consortium name="The Broad Institute Genomics Platform"/>
            <consortium name="The Broad Institute Genome Sequencing Center for Infectious Disease"/>
            <person name="Wu L."/>
            <person name="Ma J."/>
        </authorList>
    </citation>
    <scope>NUCLEOTIDE SEQUENCE [LARGE SCALE GENOMIC DNA]</scope>
    <source>
        <strain evidence="3">JCM 32206</strain>
    </source>
</reference>